<dbReference type="PANTHER" id="PTHR12419">
    <property type="entry name" value="OTU DOMAIN CONTAINING PROTEIN"/>
    <property type="match status" value="1"/>
</dbReference>
<keyword evidence="1" id="KW-1133">Transmembrane helix</keyword>
<keyword evidence="1" id="KW-0472">Membrane</keyword>
<comment type="caution">
    <text evidence="3">The sequence shown here is derived from an EMBL/GenBank/DDBJ whole genome shotgun (WGS) entry which is preliminary data.</text>
</comment>
<dbReference type="Proteomes" id="UP000274545">
    <property type="component" value="Unassembled WGS sequence"/>
</dbReference>
<dbReference type="InterPro" id="IPR038765">
    <property type="entry name" value="Papain-like_cys_pep_sf"/>
</dbReference>
<dbReference type="EMBL" id="RAHC01000014">
    <property type="protein sequence ID" value="RUP75714.1"/>
    <property type="molecule type" value="Genomic_DNA"/>
</dbReference>
<sequence>MKKLLGLLGTIMITGNAIPSVIAVSPYEKQQKLNNKFNYQQTNNLQNLIRNKRQNDDEFKKSFYTNNEIGEVKESSMLFFKKLKCFFIKLTPIFWREIINLYNSSYNEEDFSTRFRNKIKNEFPNFIKNQEHINFKKERSFTLDTIKYSLSFNQLGHMLYNNFQKININWEKSDKTRRIRILFKIEPYIIPKFIASSPQEDGDVDDWERLQDIMEIERNFYSTELDIYYFSSNIENDYDDEYEEIYKYSNYDDNNIINTLKNDFKDFNKKEIILKIIDNEDDKSILDALQNQYPNLKISELDVFEKISYSHFTKNCSAKIKIKIDSKSGYPKIILKPILYFISKTALKEAEDKIRNDPMYKKWESHLKDYLDNFPKKLKIIDSSDENQKWIYRNQEKEILKGYIRDFDGLLRIIELEWKIQELNINIIKEIQEIKNDFNDLKNIVQNIEKEIFKINNPNTDLSLSQSDWFSLYSVFLDKIADKVNYPGFPLIYEMSKNIFSILLTNIKINNISFESEYPSLNKKENKTNLEKINSLIQKFNNIDISNKNNLPFEINIQSLLNYNNYDVPADNSCLFWSVATAYLLPVRNDNEEFRARFIQLFGIGDIKKLGDIQNLLREYDLENHNNNQLWYQNQIANNLVTSVFRNRVVDYIQSNLNMITNRGSELTFRNLIQENNETINNYLKRMRQSTSWGGTPEILAMSNMLNSNITINNHAPYQPFNQNSNNTINIFHVNGNHYNFGLENQTLQTDTEYKKSTGGGCLTEEDNDIENNSLFLNFPQLKKDEYHFIDQKTEQNTLKNDENLNIYLIKNENKIINKYNSLSKQQKQQKLNEINQHFQTLSENDKKDFIDKLKAIGSAALGAGISGVGTKITVGGSTSTTIGAEATGEAIEMTPLLSEGGLTAAETLSIAEGTTVVATEGAVIGTEAGAAAALAPETLGLSLVIGGLVIAGTALIWWLNHDNAQAVKHESHNQYNEIEKYYQFLAHDQLKLDIDSNTWDKIKQIYQANKDNYEGFKEQIKVTITSFHKEDHSGWGGSITDEDTNTLINIIYNHFQEINTHFTNNPNHGWKIVTNTIGSYFIIEEE</sequence>
<dbReference type="SUPFAM" id="SSF54001">
    <property type="entry name" value="Cysteine proteinases"/>
    <property type="match status" value="1"/>
</dbReference>
<dbReference type="Pfam" id="PF02338">
    <property type="entry name" value="OTU"/>
    <property type="match status" value="1"/>
</dbReference>
<evidence type="ECO:0000313" key="4">
    <source>
        <dbReference type="Proteomes" id="UP000274545"/>
    </source>
</evidence>
<dbReference type="InterPro" id="IPR003323">
    <property type="entry name" value="OTU_dom"/>
</dbReference>
<evidence type="ECO:0000256" key="1">
    <source>
        <dbReference type="SAM" id="Phobius"/>
    </source>
</evidence>
<dbReference type="RefSeq" id="WP_127093336.1">
    <property type="nucleotide sequence ID" value="NZ_RAHC01000014.1"/>
</dbReference>
<dbReference type="AlphaFoldDB" id="A0A433EN96"/>
<dbReference type="CDD" id="cd22744">
    <property type="entry name" value="OTU"/>
    <property type="match status" value="1"/>
</dbReference>
<reference evidence="3 4" key="1">
    <citation type="journal article" date="2019" name="Genome Biol. Evol.">
        <title>Toxin and genome evolution in a Drosophila defensive symbiosis.</title>
        <authorList>
            <person name="Ballinger M.J."/>
            <person name="Gawryluk R.M."/>
            <person name="Perlman S.J."/>
        </authorList>
    </citation>
    <scope>NUCLEOTIDE SEQUENCE [LARGE SCALE GENOMIC DNA]</scope>
    <source>
        <strain evidence="4">sNeo</strain>
    </source>
</reference>
<evidence type="ECO:0000313" key="3">
    <source>
        <dbReference type="EMBL" id="RUP75714.1"/>
    </source>
</evidence>
<gene>
    <name evidence="3" type="ORF">D6D54_07705</name>
</gene>
<proteinExistence type="predicted"/>
<dbReference type="GO" id="GO:0016579">
    <property type="term" value="P:protein deubiquitination"/>
    <property type="evidence" value="ECO:0007669"/>
    <property type="project" value="TreeGrafter"/>
</dbReference>
<feature type="domain" description="OTU" evidence="2">
    <location>
        <begin position="563"/>
        <end position="745"/>
    </location>
</feature>
<accession>A0A433EN96</accession>
<evidence type="ECO:0000259" key="2">
    <source>
        <dbReference type="PROSITE" id="PS50802"/>
    </source>
</evidence>
<protein>
    <recommendedName>
        <fullName evidence="2">OTU domain-containing protein</fullName>
    </recommendedName>
</protein>
<keyword evidence="1" id="KW-0812">Transmembrane</keyword>
<name>A0A433EN96_9MOLU</name>
<feature type="transmembrane region" description="Helical" evidence="1">
    <location>
        <begin position="940"/>
        <end position="960"/>
    </location>
</feature>
<dbReference type="InterPro" id="IPR050704">
    <property type="entry name" value="Peptidase_C85-like"/>
</dbReference>
<dbReference type="PROSITE" id="PS50802">
    <property type="entry name" value="OTU"/>
    <property type="match status" value="1"/>
</dbReference>
<dbReference type="GO" id="GO:0004843">
    <property type="term" value="F:cysteine-type deubiquitinase activity"/>
    <property type="evidence" value="ECO:0007669"/>
    <property type="project" value="TreeGrafter"/>
</dbReference>
<dbReference type="Gene3D" id="3.90.70.80">
    <property type="match status" value="1"/>
</dbReference>
<organism evidence="3 4">
    <name type="scientific">Spiroplasma poulsonii</name>
    <dbReference type="NCBI Taxonomy" id="2138"/>
    <lineage>
        <taxon>Bacteria</taxon>
        <taxon>Bacillati</taxon>
        <taxon>Mycoplasmatota</taxon>
        <taxon>Mollicutes</taxon>
        <taxon>Entomoplasmatales</taxon>
        <taxon>Spiroplasmataceae</taxon>
        <taxon>Spiroplasma</taxon>
    </lineage>
</organism>